<comment type="caution">
    <text evidence="1">The sequence shown here is derived from an EMBL/GenBank/DDBJ whole genome shotgun (WGS) entry which is preliminary data.</text>
</comment>
<name>A0AAW0LS97_QUESU</name>
<protein>
    <submittedName>
        <fullName evidence="1">Outer envelope protein 61</fullName>
    </submittedName>
</protein>
<accession>A0AAW0LS97</accession>
<evidence type="ECO:0000313" key="1">
    <source>
        <dbReference type="EMBL" id="KAK7853587.1"/>
    </source>
</evidence>
<dbReference type="AlphaFoldDB" id="A0AAW0LS97"/>
<evidence type="ECO:0000313" key="2">
    <source>
        <dbReference type="Proteomes" id="UP000237347"/>
    </source>
</evidence>
<dbReference type="Proteomes" id="UP000237347">
    <property type="component" value="Unassembled WGS sequence"/>
</dbReference>
<proteinExistence type="predicted"/>
<reference evidence="1 2" key="1">
    <citation type="journal article" date="2018" name="Sci. Data">
        <title>The draft genome sequence of cork oak.</title>
        <authorList>
            <person name="Ramos A.M."/>
            <person name="Usie A."/>
            <person name="Barbosa P."/>
            <person name="Barros P.M."/>
            <person name="Capote T."/>
            <person name="Chaves I."/>
            <person name="Simoes F."/>
            <person name="Abreu I."/>
            <person name="Carrasquinho I."/>
            <person name="Faro C."/>
            <person name="Guimaraes J.B."/>
            <person name="Mendonca D."/>
            <person name="Nobrega F."/>
            <person name="Rodrigues L."/>
            <person name="Saibo N.J.M."/>
            <person name="Varela M.C."/>
            <person name="Egas C."/>
            <person name="Matos J."/>
            <person name="Miguel C.M."/>
            <person name="Oliveira M.M."/>
            <person name="Ricardo C.P."/>
            <person name="Goncalves S."/>
        </authorList>
    </citation>
    <scope>NUCLEOTIDE SEQUENCE [LARGE SCALE GENOMIC DNA]</scope>
    <source>
        <strain evidence="2">cv. HL8</strain>
    </source>
</reference>
<organism evidence="1 2">
    <name type="scientific">Quercus suber</name>
    <name type="common">Cork oak</name>
    <dbReference type="NCBI Taxonomy" id="58331"/>
    <lineage>
        <taxon>Eukaryota</taxon>
        <taxon>Viridiplantae</taxon>
        <taxon>Streptophyta</taxon>
        <taxon>Embryophyta</taxon>
        <taxon>Tracheophyta</taxon>
        <taxon>Spermatophyta</taxon>
        <taxon>Magnoliopsida</taxon>
        <taxon>eudicotyledons</taxon>
        <taxon>Gunneridae</taxon>
        <taxon>Pentapetalae</taxon>
        <taxon>rosids</taxon>
        <taxon>fabids</taxon>
        <taxon>Fagales</taxon>
        <taxon>Fagaceae</taxon>
        <taxon>Quercus</taxon>
    </lineage>
</organism>
<dbReference type="EMBL" id="PKMF04000064">
    <property type="protein sequence ID" value="KAK7853587.1"/>
    <property type="molecule type" value="Genomic_DNA"/>
</dbReference>
<sequence>MKEHKNTETSEMMSSPDLMKMATEGMKNMRPEDLKMAAKQLISNYALIIIDQLSISYPEYLAHQMSLDLNKKQTSIIWCDFNFMNRGRLWCSWKFLFWHWT</sequence>
<gene>
    <name evidence="1" type="primary">OEP61_0</name>
    <name evidence="1" type="ORF">CFP56_035540</name>
</gene>
<keyword evidence="2" id="KW-1185">Reference proteome</keyword>